<dbReference type="GO" id="GO:0006862">
    <property type="term" value="P:nucleotide transport"/>
    <property type="evidence" value="ECO:0007669"/>
    <property type="project" value="InterPro"/>
</dbReference>
<sequence>MAGTHSTASGEALVEALSGMLGGSVALASTFPLMTVIARVQTRVKSSPSNASPSLTQQLGTVDDTSRKDAGLATRKQDVSEWLNDELVWFRSLYAGLRPALLGTVCSQGVYYYFYSLFRAVLTGSGAGHSKSLSVAGSIFVSSLAGCMNVLITNPLWVIVTRMQTSSGGFLETASLMYREEQMKSVLKGLLPALLMVSNPVFQFAILEFLTRVLRARLRRKGGGQVLSAGSLLIIGALAKLGATVLTYPLLVVKSLLQVSGKGAHNLQHYAGMADALMTISRKEGIQGFYRGMSTKIVQSTLAAAILYLVRARVSMGARRLVLAVQGSL</sequence>
<feature type="repeat" description="Solcar" evidence="8">
    <location>
        <begin position="133"/>
        <end position="213"/>
    </location>
</feature>
<comment type="similarity">
    <text evidence="2 9">Belongs to the mitochondrial carrier (TC 2.A.29) family.</text>
</comment>
<keyword evidence="12" id="KW-1185">Reference proteome</keyword>
<dbReference type="EMBL" id="VRMN01000001">
    <property type="protein sequence ID" value="KAA8499080.1"/>
    <property type="molecule type" value="Genomic_DNA"/>
</dbReference>
<keyword evidence="6 10" id="KW-1133">Transmembrane helix</keyword>
<organism evidence="11 12">
    <name type="scientific">Porphyridium purpureum</name>
    <name type="common">Red alga</name>
    <name type="synonym">Porphyridium cruentum</name>
    <dbReference type="NCBI Taxonomy" id="35688"/>
    <lineage>
        <taxon>Eukaryota</taxon>
        <taxon>Rhodophyta</taxon>
        <taxon>Bangiophyceae</taxon>
        <taxon>Porphyridiales</taxon>
        <taxon>Porphyridiaceae</taxon>
        <taxon>Porphyridium</taxon>
    </lineage>
</organism>
<dbReference type="SUPFAM" id="SSF103506">
    <property type="entry name" value="Mitochondrial carrier"/>
    <property type="match status" value="1"/>
</dbReference>
<feature type="transmembrane region" description="Helical" evidence="10">
    <location>
        <begin position="139"/>
        <end position="160"/>
    </location>
</feature>
<comment type="subcellular location">
    <subcellularLocation>
        <location evidence="1">Membrane</location>
        <topology evidence="1">Multi-pass membrane protein</topology>
    </subcellularLocation>
</comment>
<dbReference type="Gene3D" id="1.50.40.10">
    <property type="entry name" value="Mitochondrial carrier domain"/>
    <property type="match status" value="1"/>
</dbReference>
<comment type="caution">
    <text evidence="11">The sequence shown here is derived from an EMBL/GenBank/DDBJ whole genome shotgun (WGS) entry which is preliminary data.</text>
</comment>
<keyword evidence="3 9" id="KW-0813">Transport</keyword>
<dbReference type="PANTHER" id="PTHR45683">
    <property type="entry name" value="MITOCHONDRIAL NICOTINAMIDE ADENINE DINUCLEOTIDE TRANSPORTER 1-RELATED-RELATED"/>
    <property type="match status" value="1"/>
</dbReference>
<name>A0A5J4Z7E1_PORPP</name>
<keyword evidence="5" id="KW-0677">Repeat</keyword>
<evidence type="ECO:0000256" key="2">
    <source>
        <dbReference type="ARBA" id="ARBA00006375"/>
    </source>
</evidence>
<protein>
    <submittedName>
        <fullName evidence="11">Peroxisomal nicotinamide adenine dinucleotide carrier</fullName>
    </submittedName>
</protein>
<evidence type="ECO:0000256" key="9">
    <source>
        <dbReference type="RuleBase" id="RU000488"/>
    </source>
</evidence>
<dbReference type="OMA" id="QFMMYEL"/>
<evidence type="ECO:0000256" key="5">
    <source>
        <dbReference type="ARBA" id="ARBA00022737"/>
    </source>
</evidence>
<evidence type="ECO:0000256" key="1">
    <source>
        <dbReference type="ARBA" id="ARBA00004141"/>
    </source>
</evidence>
<dbReference type="GO" id="GO:0055085">
    <property type="term" value="P:transmembrane transport"/>
    <property type="evidence" value="ECO:0007669"/>
    <property type="project" value="InterPro"/>
</dbReference>
<dbReference type="PROSITE" id="PS50920">
    <property type="entry name" value="SOLCAR"/>
    <property type="match status" value="2"/>
</dbReference>
<dbReference type="Proteomes" id="UP000324585">
    <property type="component" value="Unassembled WGS sequence"/>
</dbReference>
<evidence type="ECO:0000256" key="7">
    <source>
        <dbReference type="ARBA" id="ARBA00023136"/>
    </source>
</evidence>
<evidence type="ECO:0000256" key="10">
    <source>
        <dbReference type="SAM" id="Phobius"/>
    </source>
</evidence>
<feature type="transmembrane region" description="Helical" evidence="10">
    <location>
        <begin position="226"/>
        <end position="251"/>
    </location>
</feature>
<feature type="repeat" description="Solcar" evidence="8">
    <location>
        <begin position="227"/>
        <end position="317"/>
    </location>
</feature>
<feature type="transmembrane region" description="Helical" evidence="10">
    <location>
        <begin position="20"/>
        <end position="40"/>
    </location>
</feature>
<keyword evidence="7 8" id="KW-0472">Membrane</keyword>
<proteinExistence type="inferred from homology"/>
<evidence type="ECO:0000256" key="8">
    <source>
        <dbReference type="PROSITE-ProRule" id="PRU00282"/>
    </source>
</evidence>
<gene>
    <name evidence="11" type="ORF">FVE85_6665</name>
</gene>
<dbReference type="Pfam" id="PF00153">
    <property type="entry name" value="Mito_carr"/>
    <property type="match status" value="2"/>
</dbReference>
<dbReference type="OrthoDB" id="2019556at2759"/>
<reference evidence="12" key="1">
    <citation type="journal article" date="2019" name="Nat. Commun.">
        <title>Expansion of phycobilisome linker gene families in mesophilic red algae.</title>
        <authorList>
            <person name="Lee J."/>
            <person name="Kim D."/>
            <person name="Bhattacharya D."/>
            <person name="Yoon H.S."/>
        </authorList>
    </citation>
    <scope>NUCLEOTIDE SEQUENCE [LARGE SCALE GENOMIC DNA]</scope>
    <source>
        <strain evidence="12">CCMP 1328</strain>
    </source>
</reference>
<dbReference type="InterPro" id="IPR018108">
    <property type="entry name" value="MCP_transmembrane"/>
</dbReference>
<dbReference type="InterPro" id="IPR044712">
    <property type="entry name" value="SLC25A32-like"/>
</dbReference>
<evidence type="ECO:0000256" key="3">
    <source>
        <dbReference type="ARBA" id="ARBA00022448"/>
    </source>
</evidence>
<feature type="transmembrane region" description="Helical" evidence="10">
    <location>
        <begin position="288"/>
        <end position="310"/>
    </location>
</feature>
<evidence type="ECO:0000313" key="12">
    <source>
        <dbReference type="Proteomes" id="UP000324585"/>
    </source>
</evidence>
<accession>A0A5J4Z7E1</accession>
<evidence type="ECO:0000256" key="6">
    <source>
        <dbReference type="ARBA" id="ARBA00022989"/>
    </source>
</evidence>
<dbReference type="AlphaFoldDB" id="A0A5J4Z7E1"/>
<dbReference type="GO" id="GO:0016020">
    <property type="term" value="C:membrane"/>
    <property type="evidence" value="ECO:0007669"/>
    <property type="project" value="UniProtKB-SubCell"/>
</dbReference>
<evidence type="ECO:0000256" key="4">
    <source>
        <dbReference type="ARBA" id="ARBA00022692"/>
    </source>
</evidence>
<keyword evidence="4 8" id="KW-0812">Transmembrane</keyword>
<dbReference type="InterPro" id="IPR023395">
    <property type="entry name" value="MCP_dom_sf"/>
</dbReference>
<evidence type="ECO:0000313" key="11">
    <source>
        <dbReference type="EMBL" id="KAA8499080.1"/>
    </source>
</evidence>